<dbReference type="Pfam" id="PF05461">
    <property type="entry name" value="ApoL"/>
    <property type="match status" value="1"/>
</dbReference>
<feature type="transmembrane region" description="Helical" evidence="2">
    <location>
        <begin position="93"/>
        <end position="115"/>
    </location>
</feature>
<dbReference type="InterPro" id="IPR008405">
    <property type="entry name" value="ApoL"/>
</dbReference>
<keyword evidence="2" id="KW-0812">Transmembrane</keyword>
<dbReference type="GO" id="GO:0006869">
    <property type="term" value="P:lipid transport"/>
    <property type="evidence" value="ECO:0007669"/>
    <property type="project" value="InterPro"/>
</dbReference>
<evidence type="ECO:0000256" key="1">
    <source>
        <dbReference type="ARBA" id="ARBA00010090"/>
    </source>
</evidence>
<dbReference type="InParanoid" id="A0A672LCJ9"/>
<feature type="transmembrane region" description="Helical" evidence="2">
    <location>
        <begin position="65"/>
        <end position="87"/>
    </location>
</feature>
<dbReference type="Proteomes" id="UP000472262">
    <property type="component" value="Unassembled WGS sequence"/>
</dbReference>
<dbReference type="GO" id="GO:0005576">
    <property type="term" value="C:extracellular region"/>
    <property type="evidence" value="ECO:0007669"/>
    <property type="project" value="InterPro"/>
</dbReference>
<protein>
    <submittedName>
        <fullName evidence="3">Uncharacterized protein</fullName>
    </submittedName>
</protein>
<dbReference type="PANTHER" id="PTHR14096">
    <property type="entry name" value="APOLIPOPROTEIN L"/>
    <property type="match status" value="1"/>
</dbReference>
<dbReference type="OMA" id="HMAVAIT"/>
<dbReference type="Ensembl" id="ENSSGRT00000023134.1">
    <property type="protein sequence ID" value="ENSSGRP00000021439.1"/>
    <property type="gene ID" value="ENSSGRG00000012823.1"/>
</dbReference>
<comment type="similarity">
    <text evidence="1">Belongs to the apolipoprotein L family.</text>
</comment>
<evidence type="ECO:0000313" key="3">
    <source>
        <dbReference type="Ensembl" id="ENSSGRP00000021439.1"/>
    </source>
</evidence>
<evidence type="ECO:0000313" key="4">
    <source>
        <dbReference type="Proteomes" id="UP000472262"/>
    </source>
</evidence>
<feature type="transmembrane region" description="Helical" evidence="2">
    <location>
        <begin position="209"/>
        <end position="232"/>
    </location>
</feature>
<name>A0A672LCJ9_SINGR</name>
<keyword evidence="2" id="KW-1133">Transmembrane helix</keyword>
<dbReference type="GO" id="GO:0008289">
    <property type="term" value="F:lipid binding"/>
    <property type="evidence" value="ECO:0007669"/>
    <property type="project" value="InterPro"/>
</dbReference>
<dbReference type="GO" id="GO:0016020">
    <property type="term" value="C:membrane"/>
    <property type="evidence" value="ECO:0007669"/>
    <property type="project" value="TreeGrafter"/>
</dbReference>
<evidence type="ECO:0000256" key="2">
    <source>
        <dbReference type="SAM" id="Phobius"/>
    </source>
</evidence>
<reference evidence="3" key="1">
    <citation type="submission" date="2025-08" db="UniProtKB">
        <authorList>
            <consortium name="Ensembl"/>
        </authorList>
    </citation>
    <scope>IDENTIFICATION</scope>
</reference>
<accession>A0A672LCJ9</accession>
<keyword evidence="4" id="KW-1185">Reference proteome</keyword>
<organism evidence="3 4">
    <name type="scientific">Sinocyclocheilus grahami</name>
    <name type="common">Dianchi golden-line fish</name>
    <name type="synonym">Barbus grahami</name>
    <dbReference type="NCBI Taxonomy" id="75366"/>
    <lineage>
        <taxon>Eukaryota</taxon>
        <taxon>Metazoa</taxon>
        <taxon>Chordata</taxon>
        <taxon>Craniata</taxon>
        <taxon>Vertebrata</taxon>
        <taxon>Euteleostomi</taxon>
        <taxon>Actinopterygii</taxon>
        <taxon>Neopterygii</taxon>
        <taxon>Teleostei</taxon>
        <taxon>Ostariophysi</taxon>
        <taxon>Cypriniformes</taxon>
        <taxon>Cyprinidae</taxon>
        <taxon>Cyprininae</taxon>
        <taxon>Sinocyclocheilus</taxon>
    </lineage>
</organism>
<dbReference type="PANTHER" id="PTHR14096:SF28">
    <property type="entry name" value="APOLIPOPROTEIN L, 1-RELATED"/>
    <property type="match status" value="1"/>
</dbReference>
<sequence length="268" mass="28398">KIKTEKIMQDLSGKTKTFYELKRSIEELNSEFERNDQTLTNLIKELNAITDELGSVHKNTTMGSLAGTVMGAAGGITTLAGLALSPFTSGASLALTAVGVAAGVAGGVTGATFSITNMIKQKNLRQTIEKIINDFQNTINPMIQLLSAISNSTEAIEQLEKQMFKQQEGAEAVRGAAHLLKIAYVAEVAQIGKACAEAAKAFHAAAKTVHMAVAITGALSALFLALDVVGIVQDFTEISEMKQPADERKLASSAAEVYSLLVTPRKRG</sequence>
<dbReference type="AlphaFoldDB" id="A0A672LCJ9"/>
<keyword evidence="2" id="KW-0472">Membrane</keyword>
<reference evidence="3" key="2">
    <citation type="submission" date="2025-09" db="UniProtKB">
        <authorList>
            <consortium name="Ensembl"/>
        </authorList>
    </citation>
    <scope>IDENTIFICATION</scope>
</reference>
<proteinExistence type="inferred from homology"/>
<dbReference type="GO" id="GO:0042157">
    <property type="term" value="P:lipoprotein metabolic process"/>
    <property type="evidence" value="ECO:0007669"/>
    <property type="project" value="InterPro"/>
</dbReference>